<dbReference type="KEGG" id="abas:ACPOL_6318"/>
<dbReference type="InterPro" id="IPR032708">
    <property type="entry name" value="McjB_C"/>
</dbReference>
<organism evidence="2 3">
    <name type="scientific">Acidisarcina polymorpha</name>
    <dbReference type="NCBI Taxonomy" id="2211140"/>
    <lineage>
        <taxon>Bacteria</taxon>
        <taxon>Pseudomonadati</taxon>
        <taxon>Acidobacteriota</taxon>
        <taxon>Terriglobia</taxon>
        <taxon>Terriglobales</taxon>
        <taxon>Acidobacteriaceae</taxon>
        <taxon>Acidisarcina</taxon>
    </lineage>
</organism>
<evidence type="ECO:0000313" key="2">
    <source>
        <dbReference type="EMBL" id="AXC15552.1"/>
    </source>
</evidence>
<proteinExistence type="predicted"/>
<dbReference type="NCBIfam" id="NF033537">
    <property type="entry name" value="lasso_biosyn_B2"/>
    <property type="match status" value="1"/>
</dbReference>
<evidence type="ECO:0000313" key="3">
    <source>
        <dbReference type="Proteomes" id="UP000253606"/>
    </source>
</evidence>
<dbReference type="OrthoDB" id="119963at2"/>
<gene>
    <name evidence="2" type="ORF">ACPOL_6318</name>
</gene>
<keyword evidence="3" id="KW-1185">Reference proteome</keyword>
<dbReference type="RefSeq" id="WP_114210215.1">
    <property type="nucleotide sequence ID" value="NZ_CP030840.1"/>
</dbReference>
<name>A0A2Z5G8G0_9BACT</name>
<dbReference type="Proteomes" id="UP000253606">
    <property type="component" value="Chromosome"/>
</dbReference>
<dbReference type="InterPro" id="IPR053521">
    <property type="entry name" value="McjB-like"/>
</dbReference>
<accession>A0A2Z5G8G0</accession>
<feature type="domain" description="Microcin J25-processing protein McjB C-terminal" evidence="1">
    <location>
        <begin position="12"/>
        <end position="122"/>
    </location>
</feature>
<reference evidence="2 3" key="1">
    <citation type="journal article" date="2018" name="Front. Microbiol.">
        <title>Hydrolytic Capabilities as a Key to Environmental Success: Chitinolytic and Cellulolytic Acidobacteria From Acidic Sub-arctic Soils and Boreal Peatlands.</title>
        <authorList>
            <person name="Belova S.E."/>
            <person name="Ravin N.V."/>
            <person name="Pankratov T.A."/>
            <person name="Rakitin A.L."/>
            <person name="Ivanova A.A."/>
            <person name="Beletsky A.V."/>
            <person name="Mardanov A.V."/>
            <person name="Sinninghe Damste J.S."/>
            <person name="Dedysh S.N."/>
        </authorList>
    </citation>
    <scope>NUCLEOTIDE SEQUENCE [LARGE SCALE GENOMIC DNA]</scope>
    <source>
        <strain evidence="2 3">SBC82</strain>
    </source>
</reference>
<dbReference type="EMBL" id="CP030840">
    <property type="protein sequence ID" value="AXC15552.1"/>
    <property type="molecule type" value="Genomic_DNA"/>
</dbReference>
<protein>
    <recommendedName>
        <fullName evidence="1">Microcin J25-processing protein McjB C-terminal domain-containing protein</fullName>
    </recommendedName>
</protein>
<dbReference type="AlphaFoldDB" id="A0A2Z5G8G0"/>
<dbReference type="Pfam" id="PF13471">
    <property type="entry name" value="Transglut_core3"/>
    <property type="match status" value="1"/>
</dbReference>
<evidence type="ECO:0000259" key="1">
    <source>
        <dbReference type="Pfam" id="PF13471"/>
    </source>
</evidence>
<sequence length="125" mass="14533">MKRYVIESWIILLHLEWVMRRQGLKKMHEIVRRQPVIEAKPNDLVPHVLLSRAVDYACVLYFKRVLCLQHSCTTTLLLRRHGWSAEMVIGAQIVPLASHAWVEIGGAVVNDKPYMADIYQVLERC</sequence>